<name>A0A0K2TII6_LEPSM</name>
<accession>A0A0K2TII6</accession>
<evidence type="ECO:0000313" key="2">
    <source>
        <dbReference type="EMBL" id="CDW25442.1"/>
    </source>
</evidence>
<evidence type="ECO:0000256" key="1">
    <source>
        <dbReference type="SAM" id="Phobius"/>
    </source>
</evidence>
<feature type="transmembrane region" description="Helical" evidence="1">
    <location>
        <begin position="6"/>
        <end position="28"/>
    </location>
</feature>
<keyword evidence="1" id="KW-0812">Transmembrane</keyword>
<protein>
    <submittedName>
        <fullName evidence="2">Uncharacterized protein</fullName>
    </submittedName>
</protein>
<dbReference type="AlphaFoldDB" id="A0A0K2TII6"/>
<dbReference type="EMBL" id="HACA01008081">
    <property type="protein sequence ID" value="CDW25442.1"/>
    <property type="molecule type" value="Transcribed_RNA"/>
</dbReference>
<sequence>MYIATYAYIGSLGPASMLFTHFVIRSFYQKAHCYYMVFIFIIM</sequence>
<organism evidence="2">
    <name type="scientific">Lepeophtheirus salmonis</name>
    <name type="common">Salmon louse</name>
    <name type="synonym">Caligus salmonis</name>
    <dbReference type="NCBI Taxonomy" id="72036"/>
    <lineage>
        <taxon>Eukaryota</taxon>
        <taxon>Metazoa</taxon>
        <taxon>Ecdysozoa</taxon>
        <taxon>Arthropoda</taxon>
        <taxon>Crustacea</taxon>
        <taxon>Multicrustacea</taxon>
        <taxon>Hexanauplia</taxon>
        <taxon>Copepoda</taxon>
        <taxon>Siphonostomatoida</taxon>
        <taxon>Caligidae</taxon>
        <taxon>Lepeophtheirus</taxon>
    </lineage>
</organism>
<keyword evidence="1" id="KW-0472">Membrane</keyword>
<reference evidence="2" key="1">
    <citation type="submission" date="2014-05" db="EMBL/GenBank/DDBJ databases">
        <authorList>
            <person name="Chronopoulou M."/>
        </authorList>
    </citation>
    <scope>NUCLEOTIDE SEQUENCE</scope>
    <source>
        <tissue evidence="2">Whole organism</tissue>
    </source>
</reference>
<keyword evidence="1" id="KW-1133">Transmembrane helix</keyword>
<proteinExistence type="predicted"/>